<dbReference type="EMBL" id="VOMC01000058">
    <property type="protein sequence ID" value="NVI08922.1"/>
    <property type="molecule type" value="Genomic_DNA"/>
</dbReference>
<dbReference type="RefSeq" id="WP_176369411.1">
    <property type="nucleotide sequence ID" value="NZ_JBNDMS010000003.1"/>
</dbReference>
<proteinExistence type="predicted"/>
<protein>
    <submittedName>
        <fullName evidence="3">NERD domain-containing protein</fullName>
    </submittedName>
</protein>
<evidence type="ECO:0000256" key="1">
    <source>
        <dbReference type="SAM" id="MobiDB-lite"/>
    </source>
</evidence>
<name>A0ABX2NXP5_9BURK</name>
<reference evidence="3 4" key="1">
    <citation type="submission" date="2019-08" db="EMBL/GenBank/DDBJ databases">
        <title>Paraburkholderia simonii sp. nov. and P. youngii sp. nov. Brazilian and Mexican Mimosa-associated rhizobia.</title>
        <authorList>
            <person name="Mavima L."/>
            <person name="Beukes C.W."/>
            <person name="Palmer M."/>
            <person name="De Meyer S.E."/>
            <person name="James E.K."/>
            <person name="Maluk M."/>
            <person name="Avontuur J.R."/>
            <person name="Chan W.Y."/>
            <person name="Venter S.N."/>
            <person name="Steenkamp E.T."/>
        </authorList>
    </citation>
    <scope>NUCLEOTIDE SEQUENCE [LARGE SCALE GENOMIC DNA]</scope>
    <source>
        <strain evidence="3 4">JPY454</strain>
    </source>
</reference>
<organism evidence="3 4">
    <name type="scientific">Paraburkholderia youngii</name>
    <dbReference type="NCBI Taxonomy" id="2782701"/>
    <lineage>
        <taxon>Bacteria</taxon>
        <taxon>Pseudomonadati</taxon>
        <taxon>Pseudomonadota</taxon>
        <taxon>Betaproteobacteria</taxon>
        <taxon>Burkholderiales</taxon>
        <taxon>Burkholderiaceae</taxon>
        <taxon>Paraburkholderia</taxon>
    </lineage>
</organism>
<sequence>MLTYIFLVTGCVFVYRALSRRPQSNSSHPPATRSQRSGDEGEAAVQTELHAALQWLCGDNFYLHPGPLLLNHAPGAEFPTAEVDHLVVTPFGIFVVETKNWAGRIEPGQDLQTVVRIGVDGLRDVRRSPMQQNRSKVAFLRSILPGTWPVEGVAAFPHAHCDLSSALPLNLMRAADLRQWLRARKSEYVSTTNRPVNVLHARRAVLAVAETAPDAIERHRLKLRENPKKIPIGA</sequence>
<feature type="domain" description="NERD" evidence="2">
    <location>
        <begin position="37"/>
        <end position="163"/>
    </location>
</feature>
<comment type="caution">
    <text evidence="3">The sequence shown here is derived from an EMBL/GenBank/DDBJ whole genome shotgun (WGS) entry which is preliminary data.</text>
</comment>
<dbReference type="InterPro" id="IPR011528">
    <property type="entry name" value="NERD"/>
</dbReference>
<gene>
    <name evidence="3" type="ORF">FSB64_35405</name>
</gene>
<keyword evidence="4" id="KW-1185">Reference proteome</keyword>
<dbReference type="PROSITE" id="PS50965">
    <property type="entry name" value="NERD"/>
    <property type="match status" value="1"/>
</dbReference>
<dbReference type="Pfam" id="PF08378">
    <property type="entry name" value="NERD"/>
    <property type="match status" value="1"/>
</dbReference>
<evidence type="ECO:0000259" key="2">
    <source>
        <dbReference type="PROSITE" id="PS50965"/>
    </source>
</evidence>
<dbReference type="Proteomes" id="UP000821598">
    <property type="component" value="Unassembled WGS sequence"/>
</dbReference>
<feature type="region of interest" description="Disordered" evidence="1">
    <location>
        <begin position="21"/>
        <end position="43"/>
    </location>
</feature>
<evidence type="ECO:0000313" key="3">
    <source>
        <dbReference type="EMBL" id="NVI08922.1"/>
    </source>
</evidence>
<feature type="compositionally biased region" description="Polar residues" evidence="1">
    <location>
        <begin position="21"/>
        <end position="35"/>
    </location>
</feature>
<evidence type="ECO:0000313" key="4">
    <source>
        <dbReference type="Proteomes" id="UP000821598"/>
    </source>
</evidence>
<accession>A0ABX2NXP5</accession>